<dbReference type="InterPro" id="IPR048260">
    <property type="entry name" value="Cytochrome_b_C_euk/bac"/>
</dbReference>
<evidence type="ECO:0000256" key="18">
    <source>
        <dbReference type="PIRSR" id="PIRSR038885-1"/>
    </source>
</evidence>
<comment type="subcellular location">
    <subcellularLocation>
        <location evidence="2">Mitochondrion inner membrane</location>
        <topology evidence="2">Multi-pass membrane protein</topology>
    </subcellularLocation>
</comment>
<feature type="domain" description="Cytochrome b/b6 C-terminal region profile" evidence="22">
    <location>
        <begin position="210"/>
        <end position="379"/>
    </location>
</feature>
<dbReference type="InterPro" id="IPR036150">
    <property type="entry name" value="Cyt_b/b6_C_sf"/>
</dbReference>
<gene>
    <name evidence="23" type="primary">CYTB</name>
</gene>
<evidence type="ECO:0000256" key="3">
    <source>
        <dbReference type="ARBA" id="ARBA00011088"/>
    </source>
</evidence>
<keyword evidence="16 20" id="KW-0472">Membrane</keyword>
<dbReference type="PANTHER" id="PTHR19271:SF16">
    <property type="entry name" value="CYTOCHROME B"/>
    <property type="match status" value="1"/>
</dbReference>
<keyword evidence="14" id="KW-0830">Ubiquinone</keyword>
<feature type="binding site" description="axial binding residue" evidence="19">
    <location>
        <position position="182"/>
    </location>
    <ligand>
        <name>heme b</name>
        <dbReference type="ChEBI" id="CHEBI:60344"/>
        <label>b562</label>
    </ligand>
    <ligandPart>
        <name>Fe</name>
        <dbReference type="ChEBI" id="CHEBI:18248"/>
    </ligandPart>
</feature>
<evidence type="ECO:0000313" key="23">
    <source>
        <dbReference type="EMBL" id="ASU92957.1"/>
    </source>
</evidence>
<reference evidence="23" key="1">
    <citation type="submission" date="2016-08" db="EMBL/GenBank/DDBJ databases">
        <title>A mitogenomic phylogeny of Proechimys species.</title>
        <authorList>
            <person name="Ferreira da Silva M.N."/>
            <person name="Tilak M.-K."/>
            <person name="Fabre P.-H."/>
            <person name="Douzery E.J.P."/>
        </authorList>
    </citation>
    <scope>NUCLEOTIDE SEQUENCE</scope>
</reference>
<organism evidence="23">
    <name type="scientific">Proechimys hoplomyoides</name>
    <name type="common">Guyanan spiny-rat</name>
    <dbReference type="NCBI Taxonomy" id="461414"/>
    <lineage>
        <taxon>Eukaryota</taxon>
        <taxon>Metazoa</taxon>
        <taxon>Chordata</taxon>
        <taxon>Craniata</taxon>
        <taxon>Vertebrata</taxon>
        <taxon>Euteleostomi</taxon>
        <taxon>Mammalia</taxon>
        <taxon>Eutheria</taxon>
        <taxon>Euarchontoglires</taxon>
        <taxon>Glires</taxon>
        <taxon>Rodentia</taxon>
        <taxon>Hystricomorpha</taxon>
        <taxon>Echimyidae</taxon>
        <taxon>Proechimys</taxon>
    </lineage>
</organism>
<dbReference type="GO" id="GO:0046872">
    <property type="term" value="F:metal ion binding"/>
    <property type="evidence" value="ECO:0007669"/>
    <property type="project" value="UniProtKB-UniRule"/>
</dbReference>
<evidence type="ECO:0000256" key="9">
    <source>
        <dbReference type="ARBA" id="ARBA00022723"/>
    </source>
</evidence>
<evidence type="ECO:0000256" key="17">
    <source>
        <dbReference type="ARBA" id="ARBA00061233"/>
    </source>
</evidence>
<keyword evidence="5 20" id="KW-0813">Transport</keyword>
<accession>A0A343J3D3</accession>
<keyword evidence="13 19" id="KW-0408">Iron</keyword>
<dbReference type="Gene3D" id="1.20.810.10">
    <property type="entry name" value="Cytochrome Bc1 Complex, Chain C"/>
    <property type="match status" value="1"/>
</dbReference>
<evidence type="ECO:0000256" key="11">
    <source>
        <dbReference type="ARBA" id="ARBA00022982"/>
    </source>
</evidence>
<feature type="domain" description="Cytochrome b/b6 N-terminal region profile" evidence="21">
    <location>
        <begin position="1"/>
        <end position="209"/>
    </location>
</feature>
<dbReference type="PANTHER" id="PTHR19271">
    <property type="entry name" value="CYTOCHROME B"/>
    <property type="match status" value="1"/>
</dbReference>
<evidence type="ECO:0000259" key="21">
    <source>
        <dbReference type="PROSITE" id="PS51002"/>
    </source>
</evidence>
<name>A0A343J3D3_PROHP</name>
<dbReference type="SUPFAM" id="SSF81342">
    <property type="entry name" value="Transmembrane di-heme cytochromes"/>
    <property type="match status" value="1"/>
</dbReference>
<dbReference type="InterPro" id="IPR048259">
    <property type="entry name" value="Cytochrome_b_N_euk/bac"/>
</dbReference>
<dbReference type="SUPFAM" id="SSF81648">
    <property type="entry name" value="a domain/subunit of cytochrome bc1 complex (Ubiquinol-cytochrome c reductase)"/>
    <property type="match status" value="1"/>
</dbReference>
<dbReference type="GO" id="GO:0008121">
    <property type="term" value="F:quinol-cytochrome-c reductase activity"/>
    <property type="evidence" value="ECO:0007669"/>
    <property type="project" value="InterPro"/>
</dbReference>
<evidence type="ECO:0000256" key="12">
    <source>
        <dbReference type="ARBA" id="ARBA00022989"/>
    </source>
</evidence>
<keyword evidence="11 20" id="KW-0249">Electron transport</keyword>
<evidence type="ECO:0000256" key="7">
    <source>
        <dbReference type="ARBA" id="ARBA00022660"/>
    </source>
</evidence>
<comment type="cofactor">
    <cofactor evidence="20">
        <name>heme b</name>
        <dbReference type="ChEBI" id="CHEBI:60344"/>
    </cofactor>
    <text evidence="20">Binds 2 heme groups non-covalently.</text>
</comment>
<dbReference type="CDD" id="cd00290">
    <property type="entry name" value="cytochrome_b_C"/>
    <property type="match status" value="1"/>
</dbReference>
<geneLocation type="mitochondrion" evidence="23"/>
<dbReference type="Pfam" id="PF00032">
    <property type="entry name" value="Cytochrom_B_C"/>
    <property type="match status" value="1"/>
</dbReference>
<dbReference type="FunFam" id="1.20.810.10:FF:000002">
    <property type="entry name" value="Cytochrome b"/>
    <property type="match status" value="1"/>
</dbReference>
<dbReference type="GO" id="GO:0016491">
    <property type="term" value="F:oxidoreductase activity"/>
    <property type="evidence" value="ECO:0007669"/>
    <property type="project" value="UniProtKB-UniRule"/>
</dbReference>
<dbReference type="CTD" id="4519"/>
<keyword evidence="6 19" id="KW-0349">Heme</keyword>
<feature type="binding site" description="axial binding residue" evidence="19">
    <location>
        <position position="83"/>
    </location>
    <ligand>
        <name>heme b</name>
        <dbReference type="ChEBI" id="CHEBI:60344"/>
        <label>b562</label>
    </ligand>
    <ligandPart>
        <name>Fe</name>
        <dbReference type="ChEBI" id="CHEBI:18248"/>
    </ligandPart>
</feature>
<dbReference type="GO" id="GO:0005743">
    <property type="term" value="C:mitochondrial inner membrane"/>
    <property type="evidence" value="ECO:0007669"/>
    <property type="project" value="UniProtKB-SubCell"/>
</dbReference>
<dbReference type="InterPro" id="IPR027387">
    <property type="entry name" value="Cytb/b6-like_sf"/>
</dbReference>
<dbReference type="InterPro" id="IPR016174">
    <property type="entry name" value="Di-haem_cyt_TM"/>
</dbReference>
<dbReference type="CDD" id="cd00284">
    <property type="entry name" value="Cytochrome_b_N"/>
    <property type="match status" value="1"/>
</dbReference>
<feature type="transmembrane region" description="Helical" evidence="20">
    <location>
        <begin position="229"/>
        <end position="246"/>
    </location>
</feature>
<keyword evidence="15 20" id="KW-0496">Mitochondrion</keyword>
<feature type="transmembrane region" description="Helical" evidence="20">
    <location>
        <begin position="78"/>
        <end position="98"/>
    </location>
</feature>
<feature type="binding site" description="axial binding residue" evidence="19">
    <location>
        <position position="97"/>
    </location>
    <ligand>
        <name>heme b</name>
        <dbReference type="ChEBI" id="CHEBI:60344"/>
        <label>b566</label>
    </ligand>
    <ligandPart>
        <name>Fe</name>
        <dbReference type="ChEBI" id="CHEBI:18248"/>
    </ligandPart>
</feature>
<keyword evidence="12 20" id="KW-1133">Transmembrane helix</keyword>
<evidence type="ECO:0000256" key="4">
    <source>
        <dbReference type="ARBA" id="ARBA00013531"/>
    </source>
</evidence>
<dbReference type="Pfam" id="PF00033">
    <property type="entry name" value="Cytochrome_B"/>
    <property type="match status" value="1"/>
</dbReference>
<feature type="transmembrane region" description="Helical" evidence="20">
    <location>
        <begin position="178"/>
        <end position="200"/>
    </location>
</feature>
<evidence type="ECO:0000256" key="15">
    <source>
        <dbReference type="ARBA" id="ARBA00023128"/>
    </source>
</evidence>
<dbReference type="GO" id="GO:0045275">
    <property type="term" value="C:respiratory chain complex III"/>
    <property type="evidence" value="ECO:0007669"/>
    <property type="project" value="InterPro"/>
</dbReference>
<feature type="transmembrane region" description="Helical" evidence="20">
    <location>
        <begin position="30"/>
        <end position="57"/>
    </location>
</feature>
<keyword evidence="9 19" id="KW-0479">Metal-binding</keyword>
<dbReference type="GO" id="GO:0006122">
    <property type="term" value="P:mitochondrial electron transport, ubiquinol to cytochrome c"/>
    <property type="evidence" value="ECO:0007669"/>
    <property type="project" value="TreeGrafter"/>
</dbReference>
<proteinExistence type="inferred from homology"/>
<evidence type="ECO:0000256" key="8">
    <source>
        <dbReference type="ARBA" id="ARBA00022692"/>
    </source>
</evidence>
<comment type="subunit">
    <text evidence="3">The cytochrome bc1 complex contains 11 subunits: 3 respiratory subunits (MT-CYB, CYC1 and UQCRFS1), 2 core proteins (UQCRC1 and UQCRC2) and 6 low-molecular weight proteins (UQCRH/QCR6, UQCRB/QCR7, UQCRQ/QCR8, UQCR10/QCR9, UQCR11/QCR10 and a cleavage product of UQCRFS1). This cytochrome bc1 complex then forms a dimer.</text>
</comment>
<evidence type="ECO:0000256" key="14">
    <source>
        <dbReference type="ARBA" id="ARBA00023075"/>
    </source>
</evidence>
<dbReference type="InterPro" id="IPR005798">
    <property type="entry name" value="Cyt_b/b6_C"/>
</dbReference>
<keyword evidence="7 20" id="KW-0679">Respiratory chain</keyword>
<evidence type="ECO:0000256" key="10">
    <source>
        <dbReference type="ARBA" id="ARBA00022792"/>
    </source>
</evidence>
<evidence type="ECO:0000256" key="2">
    <source>
        <dbReference type="ARBA" id="ARBA00004448"/>
    </source>
</evidence>
<evidence type="ECO:0000256" key="5">
    <source>
        <dbReference type="ARBA" id="ARBA00022448"/>
    </source>
</evidence>
<dbReference type="AlphaFoldDB" id="A0A343J3D3"/>
<evidence type="ECO:0000256" key="20">
    <source>
        <dbReference type="RuleBase" id="RU362117"/>
    </source>
</evidence>
<comment type="cofactor">
    <cofactor evidence="19">
        <name>heme</name>
        <dbReference type="ChEBI" id="CHEBI:30413"/>
    </cofactor>
    <text evidence="19">Binds 2 heme groups non-covalently.</text>
</comment>
<evidence type="ECO:0000256" key="16">
    <source>
        <dbReference type="ARBA" id="ARBA00023136"/>
    </source>
</evidence>
<feature type="binding site" description="axial binding residue" evidence="19">
    <location>
        <position position="196"/>
    </location>
    <ligand>
        <name>heme b</name>
        <dbReference type="ChEBI" id="CHEBI:60344"/>
        <label>b566</label>
    </ligand>
    <ligandPart>
        <name>Fe</name>
        <dbReference type="ChEBI" id="CHEBI:18248"/>
    </ligandPart>
</feature>
<feature type="transmembrane region" description="Helical" evidence="20">
    <location>
        <begin position="319"/>
        <end position="339"/>
    </location>
</feature>
<keyword evidence="10" id="KW-0999">Mitochondrion inner membrane</keyword>
<dbReference type="InterPro" id="IPR005797">
    <property type="entry name" value="Cyt_b/b6_N"/>
</dbReference>
<dbReference type="PROSITE" id="PS51003">
    <property type="entry name" value="CYTB_CTER"/>
    <property type="match status" value="1"/>
</dbReference>
<feature type="binding site" evidence="18">
    <location>
        <position position="201"/>
    </location>
    <ligand>
        <name>a ubiquinone</name>
        <dbReference type="ChEBI" id="CHEBI:16389"/>
    </ligand>
</feature>
<protein>
    <recommendedName>
        <fullName evidence="4 20">Cytochrome b</fullName>
    </recommendedName>
</protein>
<dbReference type="RefSeq" id="YP_009516268.1">
    <property type="nucleotide sequence ID" value="NC_039419.1"/>
</dbReference>
<feature type="transmembrane region" description="Helical" evidence="20">
    <location>
        <begin position="113"/>
        <end position="133"/>
    </location>
</feature>
<dbReference type="EMBL" id="KX755317">
    <property type="protein sequence ID" value="ASU92957.1"/>
    <property type="molecule type" value="Genomic_DNA"/>
</dbReference>
<dbReference type="InterPro" id="IPR030689">
    <property type="entry name" value="Cytochrome_b"/>
</dbReference>
<comment type="function">
    <text evidence="1 20">Component of the ubiquinol-cytochrome c reductase complex (complex III or cytochrome b-c1 complex) that is part of the mitochondrial respiratory chain. The b-c1 complex mediates electron transfer from ubiquinol to cytochrome c. Contributes to the generation of a proton gradient across the mitochondrial membrane that is then used for ATP synthesis.</text>
</comment>
<feature type="transmembrane region" description="Helical" evidence="20">
    <location>
        <begin position="288"/>
        <end position="307"/>
    </location>
</feature>
<sequence>MTNSRKSHPLIKIINHSFIDLPAPSNISAWWNFGSLLGVCLILQIMTGLFLAMHYTADTTTAFSSVTHICRDVNYGWLIRYAHANGASMFFVFLYFHIGRGIYYGSYTFMETWNIGVLLLLAVMATAFMGYVLPWGQMSFWGATVITNLLSAIPYIGPTLVEWIWGGFSVDKATLTRFFAFHFVLPFIITAMVMIHLLFLHETGSNNPSGLNPDSDKIPFHPYYTMKDILGLLLMMLTLMTLILFSPDLLGDPDNYTPANPLNTPPHIKPEWYFLFAYAILRSIPNKLGGVLALVFSILILMLFPMLHMSKQRSMTFRPLSQCLLWLLVANLIILTWIGGQPVEYPFITIGQLASISYFCIILILMPMTSFMENKLLKW</sequence>
<dbReference type="GeneID" id="38090618"/>
<evidence type="ECO:0000256" key="13">
    <source>
        <dbReference type="ARBA" id="ARBA00023004"/>
    </source>
</evidence>
<feature type="transmembrane region" description="Helical" evidence="20">
    <location>
        <begin position="345"/>
        <end position="366"/>
    </location>
</feature>
<dbReference type="PIRSF" id="PIRSF038885">
    <property type="entry name" value="COB"/>
    <property type="match status" value="1"/>
</dbReference>
<evidence type="ECO:0000256" key="1">
    <source>
        <dbReference type="ARBA" id="ARBA00002566"/>
    </source>
</evidence>
<feature type="transmembrane region" description="Helical" evidence="20">
    <location>
        <begin position="140"/>
        <end position="158"/>
    </location>
</feature>
<keyword evidence="8 20" id="KW-0812">Transmembrane</keyword>
<evidence type="ECO:0000256" key="19">
    <source>
        <dbReference type="PIRSR" id="PIRSR038885-2"/>
    </source>
</evidence>
<comment type="similarity">
    <text evidence="17 20">Belongs to the cytochrome b family.</text>
</comment>
<evidence type="ECO:0000259" key="22">
    <source>
        <dbReference type="PROSITE" id="PS51003"/>
    </source>
</evidence>
<dbReference type="PROSITE" id="PS51002">
    <property type="entry name" value="CYTB_NTER"/>
    <property type="match status" value="1"/>
</dbReference>
<evidence type="ECO:0000256" key="6">
    <source>
        <dbReference type="ARBA" id="ARBA00022617"/>
    </source>
</evidence>